<gene>
    <name evidence="1" type="ORF">VSR83_14380</name>
</gene>
<organism evidence="1 2">
    <name type="scientific">Paraburkholderia unamae</name>
    <dbReference type="NCBI Taxonomy" id="219649"/>
    <lineage>
        <taxon>Bacteria</taxon>
        <taxon>Pseudomonadati</taxon>
        <taxon>Pseudomonadota</taxon>
        <taxon>Betaproteobacteria</taxon>
        <taxon>Burkholderiales</taxon>
        <taxon>Burkholderiaceae</taxon>
        <taxon>Paraburkholderia</taxon>
    </lineage>
</organism>
<name>A0ACC6RI47_9BURK</name>
<proteinExistence type="predicted"/>
<sequence>MKQSRELDLMPTLARRGASIALPLAIAVAAAWTAPAMAAQSIVSAKSDPLPLYAAPVPATPVSSTHASGLPWTVLEENSGYYRVKLGGKDYWVDSMNVRASQIVRANCEKTAGGAQSAGDLGSSTNRCQ</sequence>
<protein>
    <submittedName>
        <fullName evidence="1">Uncharacterized protein</fullName>
    </submittedName>
</protein>
<dbReference type="EMBL" id="JAYMRU010000009">
    <property type="protein sequence ID" value="MEM5401263.1"/>
    <property type="molecule type" value="Genomic_DNA"/>
</dbReference>
<keyword evidence="2" id="KW-1185">Reference proteome</keyword>
<comment type="caution">
    <text evidence="1">The sequence shown here is derived from an EMBL/GenBank/DDBJ whole genome shotgun (WGS) entry which is preliminary data.</text>
</comment>
<dbReference type="Proteomes" id="UP001392318">
    <property type="component" value="Unassembled WGS sequence"/>
</dbReference>
<evidence type="ECO:0000313" key="2">
    <source>
        <dbReference type="Proteomes" id="UP001392318"/>
    </source>
</evidence>
<accession>A0ACC6RI47</accession>
<reference evidence="1" key="1">
    <citation type="submission" date="2024-01" db="EMBL/GenBank/DDBJ databases">
        <title>The diversity of rhizobia nodulating Mimosa spp. in eleven states of Brazil covering several biomes is determined by host plant, location, and edaphic factors.</title>
        <authorList>
            <person name="Rouws L."/>
            <person name="Barauna A."/>
            <person name="Beukes C."/>
            <person name="De Faria S.M."/>
            <person name="Gross E."/>
            <person name="Dos Reis Junior F.B."/>
            <person name="Simon M."/>
            <person name="Maluk M."/>
            <person name="Odee D.W."/>
            <person name="Kenicer G."/>
            <person name="Young J.P.W."/>
            <person name="Reis V.M."/>
            <person name="Zilli J."/>
            <person name="James E.K."/>
        </authorList>
    </citation>
    <scope>NUCLEOTIDE SEQUENCE</scope>
    <source>
        <strain evidence="1">JPY452</strain>
    </source>
</reference>
<evidence type="ECO:0000313" key="1">
    <source>
        <dbReference type="EMBL" id="MEM5401263.1"/>
    </source>
</evidence>